<dbReference type="Pfam" id="PF20099">
    <property type="entry name" value="DUF6489"/>
    <property type="match status" value="1"/>
</dbReference>
<keyword evidence="2" id="KW-1185">Reference proteome</keyword>
<name>A0ABT6N558_9SPHN</name>
<dbReference type="RefSeq" id="WP_022692175.1">
    <property type="nucleotide sequence ID" value="NZ_JARYGZ010000002.1"/>
</dbReference>
<dbReference type="Proteomes" id="UP001160625">
    <property type="component" value="Unassembled WGS sequence"/>
</dbReference>
<evidence type="ECO:0000313" key="2">
    <source>
        <dbReference type="Proteomes" id="UP001160625"/>
    </source>
</evidence>
<evidence type="ECO:0000313" key="1">
    <source>
        <dbReference type="EMBL" id="MDH7640237.1"/>
    </source>
</evidence>
<accession>A0ABT6N558</accession>
<organism evidence="1 2">
    <name type="scientific">Sphingomonas oryzagri</name>
    <dbReference type="NCBI Taxonomy" id="3042314"/>
    <lineage>
        <taxon>Bacteria</taxon>
        <taxon>Pseudomonadati</taxon>
        <taxon>Pseudomonadota</taxon>
        <taxon>Alphaproteobacteria</taxon>
        <taxon>Sphingomonadales</taxon>
        <taxon>Sphingomonadaceae</taxon>
        <taxon>Sphingomonas</taxon>
    </lineage>
</organism>
<sequence length="78" mass="8736">MKITVDVDCTPEEARRFMGLPDLSSLHEAYLSKMRTAIEQGVTPDTIQTMMQSWGPMGEAGFNLWRHMLDNMGGSSTK</sequence>
<dbReference type="EMBL" id="JARYGZ010000002">
    <property type="protein sequence ID" value="MDH7640237.1"/>
    <property type="molecule type" value="Genomic_DNA"/>
</dbReference>
<proteinExistence type="predicted"/>
<reference evidence="1" key="1">
    <citation type="submission" date="2023-04" db="EMBL/GenBank/DDBJ databases">
        <title>Sphingomonas sp. MAHUQ-71 isolated from rice field.</title>
        <authorList>
            <person name="Huq M.A."/>
        </authorList>
    </citation>
    <scope>NUCLEOTIDE SEQUENCE</scope>
    <source>
        <strain evidence="1">MAHUQ-71</strain>
    </source>
</reference>
<dbReference type="InterPro" id="IPR045502">
    <property type="entry name" value="DUF6489"/>
</dbReference>
<gene>
    <name evidence="1" type="ORF">QGN17_15980</name>
</gene>
<protein>
    <submittedName>
        <fullName evidence="1">DUF6489 family protein</fullName>
    </submittedName>
</protein>
<comment type="caution">
    <text evidence="1">The sequence shown here is derived from an EMBL/GenBank/DDBJ whole genome shotgun (WGS) entry which is preliminary data.</text>
</comment>